<dbReference type="SUPFAM" id="SSF56672">
    <property type="entry name" value="DNA/RNA polymerases"/>
    <property type="match status" value="1"/>
</dbReference>
<dbReference type="Proteomes" id="UP000279833">
    <property type="component" value="Unassembled WGS sequence"/>
</dbReference>
<evidence type="ECO:0000256" key="1">
    <source>
        <dbReference type="SAM" id="MobiDB-lite"/>
    </source>
</evidence>
<gene>
    <name evidence="2" type="ORF">SCUD_LOCUS2373</name>
</gene>
<organism evidence="4">
    <name type="scientific">Schistosoma curassoni</name>
    <dbReference type="NCBI Taxonomy" id="6186"/>
    <lineage>
        <taxon>Eukaryota</taxon>
        <taxon>Metazoa</taxon>
        <taxon>Spiralia</taxon>
        <taxon>Lophotrochozoa</taxon>
        <taxon>Platyhelminthes</taxon>
        <taxon>Trematoda</taxon>
        <taxon>Digenea</taxon>
        <taxon>Strigeidida</taxon>
        <taxon>Schistosomatoidea</taxon>
        <taxon>Schistosomatidae</taxon>
        <taxon>Schistosoma</taxon>
    </lineage>
</organism>
<dbReference type="Gene3D" id="3.30.70.270">
    <property type="match status" value="1"/>
</dbReference>
<evidence type="ECO:0000313" key="2">
    <source>
        <dbReference type="EMBL" id="VDO74082.1"/>
    </source>
</evidence>
<dbReference type="InterPro" id="IPR043128">
    <property type="entry name" value="Rev_trsase/Diguanyl_cyclase"/>
</dbReference>
<reference evidence="2 3" key="2">
    <citation type="submission" date="2018-11" db="EMBL/GenBank/DDBJ databases">
        <authorList>
            <consortium name="Pathogen Informatics"/>
        </authorList>
    </citation>
    <scope>NUCLEOTIDE SEQUENCE [LARGE SCALE GENOMIC DNA]</scope>
    <source>
        <strain evidence="2">Dakar</strain>
        <strain evidence="3">Dakar, Senegal</strain>
    </source>
</reference>
<protein>
    <submittedName>
        <fullName evidence="4">Reverse transcriptase domain-containing protein</fullName>
    </submittedName>
</protein>
<evidence type="ECO:0000313" key="3">
    <source>
        <dbReference type="Proteomes" id="UP000279833"/>
    </source>
</evidence>
<dbReference type="WBParaSite" id="SCUD_0000237201-mRNA-1">
    <property type="protein sequence ID" value="SCUD_0000237201-mRNA-1"/>
    <property type="gene ID" value="SCUD_0000237201"/>
</dbReference>
<name>A0A183JI49_9TREM</name>
<proteinExistence type="predicted"/>
<evidence type="ECO:0000313" key="4">
    <source>
        <dbReference type="WBParaSite" id="SCUD_0000237201-mRNA-1"/>
    </source>
</evidence>
<dbReference type="Gene3D" id="3.10.10.10">
    <property type="entry name" value="HIV Type 1 Reverse Transcriptase, subunit A, domain 1"/>
    <property type="match status" value="1"/>
</dbReference>
<dbReference type="AlphaFoldDB" id="A0A183JI49"/>
<reference evidence="4" key="1">
    <citation type="submission" date="2016-06" db="UniProtKB">
        <authorList>
            <consortium name="WormBaseParasite"/>
        </authorList>
    </citation>
    <scope>IDENTIFICATION</scope>
</reference>
<accession>A0A183JI49</accession>
<feature type="region of interest" description="Disordered" evidence="1">
    <location>
        <begin position="1"/>
        <end position="24"/>
    </location>
</feature>
<keyword evidence="3" id="KW-1185">Reference proteome</keyword>
<sequence length="87" mass="10192">MESIRPKEKRRTEEHIALRNGDRHEKNEQNLAVCISFNKPNEALEAHQYPLPVQEDLFAKPNRGKEFAKLDLSEAYLYIPVAEECRQ</sequence>
<dbReference type="EMBL" id="UZAK01002256">
    <property type="protein sequence ID" value="VDO74082.1"/>
    <property type="molecule type" value="Genomic_DNA"/>
</dbReference>
<dbReference type="InterPro" id="IPR043502">
    <property type="entry name" value="DNA/RNA_pol_sf"/>
</dbReference>